<organism evidence="1 2">
    <name type="scientific">Ruminococcus flavefaciens</name>
    <dbReference type="NCBI Taxonomy" id="1265"/>
    <lineage>
        <taxon>Bacteria</taxon>
        <taxon>Bacillati</taxon>
        <taxon>Bacillota</taxon>
        <taxon>Clostridia</taxon>
        <taxon>Eubacteriales</taxon>
        <taxon>Oscillospiraceae</taxon>
        <taxon>Ruminococcus</taxon>
    </lineage>
</organism>
<dbReference type="RefSeq" id="WP_109727995.1">
    <property type="nucleotide sequence ID" value="NZ_QGDI01000018.1"/>
</dbReference>
<protein>
    <submittedName>
        <fullName evidence="1">Uncharacterized protein</fullName>
    </submittedName>
</protein>
<proteinExistence type="predicted"/>
<evidence type="ECO:0000313" key="2">
    <source>
        <dbReference type="Proteomes" id="UP000245720"/>
    </source>
</evidence>
<comment type="caution">
    <text evidence="1">The sequence shown here is derived from an EMBL/GenBank/DDBJ whole genome shotgun (WGS) entry which is preliminary data.</text>
</comment>
<dbReference type="AlphaFoldDB" id="A0A315XT40"/>
<gene>
    <name evidence="1" type="ORF">IE37_03338</name>
</gene>
<dbReference type="OrthoDB" id="2166284at2"/>
<evidence type="ECO:0000313" key="1">
    <source>
        <dbReference type="EMBL" id="PWJ09904.1"/>
    </source>
</evidence>
<sequence length="393" mass="45294">MINVNIRYKGKELSTILPKCNDELRADLKKAGIDLPAEKLKLRSSAKEQYLVGLYTNNPLDDLIIDRLCNNDNLFELNNLCGILDNVADHDLIFKTILCSDARCINGIKKLFADHFMEFSDKLVLNTHLEEKPATFNVKKCVIEKAIAVTHKNFEHISRFPFMSLAFLERNKDFMYYDDEGNMYHCILLYDIDFGDGIVIESEGSTYTRYAQYIPQAKYIYEQFLDSHLNEIHLCCPIEIYQHIKDHPKDNCILDNADMAGYADDINTFIRENDLPAEHKRGLMLWYSPEGPDDEISEKVQSAHCTVEVINGELTGVITAKITGELSDEEMEKFRQYCVGQLSDGWGKSLEQKYMRTEVGEINISFWSDDESWALVPEDEYLSDNTQDMEMSM</sequence>
<name>A0A315XT40_RUMFL</name>
<dbReference type="Proteomes" id="UP000245720">
    <property type="component" value="Unassembled WGS sequence"/>
</dbReference>
<reference evidence="1 2" key="1">
    <citation type="submission" date="2018-05" db="EMBL/GenBank/DDBJ databases">
        <title>The Hungate 1000. A catalogue of reference genomes from the rumen microbiome.</title>
        <authorList>
            <person name="Kelly W."/>
        </authorList>
    </citation>
    <scope>NUCLEOTIDE SEQUENCE [LARGE SCALE GENOMIC DNA]</scope>
    <source>
        <strain evidence="1 2">SAb67</strain>
    </source>
</reference>
<accession>A0A315XT40</accession>
<dbReference type="EMBL" id="QGDI01000018">
    <property type="protein sequence ID" value="PWJ09904.1"/>
    <property type="molecule type" value="Genomic_DNA"/>
</dbReference>